<sequence>MTAFTEQAKRYTAYHHTRLIWYTHLIGIPLIFFSLLILFGFLHLVVPNLFDIKFSDILVVALLIYYFFLNWKLALVLTPIFIILLWLSDLINYAGPTAFAVWAFIIIFLLGCAFQLAGHLIEGSRPAFSNHPKDSLAAPMFITAELFFKAGKMNSLKKEIYGETFPETHKEEVEIEVKPSSKNKIE</sequence>
<keyword evidence="3" id="KW-1185">Reference proteome</keyword>
<protein>
    <submittedName>
        <fullName evidence="2">Membrane protein</fullName>
    </submittedName>
</protein>
<dbReference type="AlphaFoldDB" id="A0A917JYH2"/>
<gene>
    <name evidence="2" type="ORF">GCM10007966_21670</name>
</gene>
<dbReference type="Proteomes" id="UP000630149">
    <property type="component" value="Unassembled WGS sequence"/>
</dbReference>
<evidence type="ECO:0000313" key="2">
    <source>
        <dbReference type="EMBL" id="GGI92755.1"/>
    </source>
</evidence>
<dbReference type="InterPro" id="IPR009305">
    <property type="entry name" value="Mpo1-like"/>
</dbReference>
<dbReference type="GO" id="GO:0046521">
    <property type="term" value="P:sphingoid catabolic process"/>
    <property type="evidence" value="ECO:0007669"/>
    <property type="project" value="TreeGrafter"/>
</dbReference>
<accession>A0A917JYH2</accession>
<keyword evidence="1" id="KW-0472">Membrane</keyword>
<dbReference type="PANTHER" id="PTHR28026:SF9">
    <property type="entry name" value="2-HYDROXY-PALMITIC ACID DIOXYGENASE MPO1"/>
    <property type="match status" value="1"/>
</dbReference>
<keyword evidence="1" id="KW-0812">Transmembrane</keyword>
<keyword evidence="1" id="KW-1133">Transmembrane helix</keyword>
<evidence type="ECO:0000256" key="1">
    <source>
        <dbReference type="SAM" id="Phobius"/>
    </source>
</evidence>
<dbReference type="PANTHER" id="PTHR28026">
    <property type="entry name" value="DUF962 DOMAIN PROTEIN (AFU_ORTHOLOGUE AFUA_8G05310)"/>
    <property type="match status" value="1"/>
</dbReference>
<reference evidence="2" key="1">
    <citation type="journal article" date="2014" name="Int. J. Syst. Evol. Microbiol.">
        <title>Complete genome sequence of Corynebacterium casei LMG S-19264T (=DSM 44701T), isolated from a smear-ripened cheese.</title>
        <authorList>
            <consortium name="US DOE Joint Genome Institute (JGI-PGF)"/>
            <person name="Walter F."/>
            <person name="Albersmeier A."/>
            <person name="Kalinowski J."/>
            <person name="Ruckert C."/>
        </authorList>
    </citation>
    <scope>NUCLEOTIDE SEQUENCE</scope>
    <source>
        <strain evidence="2">JCM 13919</strain>
    </source>
</reference>
<dbReference type="RefSeq" id="WP_131777421.1">
    <property type="nucleotide sequence ID" value="NZ_BMOB01000013.1"/>
</dbReference>
<dbReference type="Pfam" id="PF06127">
    <property type="entry name" value="Mpo1-like"/>
    <property type="match status" value="1"/>
</dbReference>
<dbReference type="OrthoDB" id="5515308at2"/>
<feature type="transmembrane region" description="Helical" evidence="1">
    <location>
        <begin position="20"/>
        <end position="45"/>
    </location>
</feature>
<dbReference type="EMBL" id="BMOB01000013">
    <property type="protein sequence ID" value="GGI92755.1"/>
    <property type="molecule type" value="Genomic_DNA"/>
</dbReference>
<comment type="caution">
    <text evidence="2">The sequence shown here is derived from an EMBL/GenBank/DDBJ whole genome shotgun (WGS) entry which is preliminary data.</text>
</comment>
<evidence type="ECO:0000313" key="3">
    <source>
        <dbReference type="Proteomes" id="UP000630149"/>
    </source>
</evidence>
<feature type="transmembrane region" description="Helical" evidence="1">
    <location>
        <begin position="99"/>
        <end position="121"/>
    </location>
</feature>
<feature type="transmembrane region" description="Helical" evidence="1">
    <location>
        <begin position="57"/>
        <end position="87"/>
    </location>
</feature>
<reference evidence="2" key="2">
    <citation type="submission" date="2020-09" db="EMBL/GenBank/DDBJ databases">
        <authorList>
            <person name="Sun Q."/>
            <person name="Ohkuma M."/>
        </authorList>
    </citation>
    <scope>NUCLEOTIDE SEQUENCE</scope>
    <source>
        <strain evidence="2">JCM 13919</strain>
    </source>
</reference>
<name>A0A917JYH2_9GAMM</name>
<organism evidence="2 3">
    <name type="scientific">Legionella impletisoli</name>
    <dbReference type="NCBI Taxonomy" id="343510"/>
    <lineage>
        <taxon>Bacteria</taxon>
        <taxon>Pseudomonadati</taxon>
        <taxon>Pseudomonadota</taxon>
        <taxon>Gammaproteobacteria</taxon>
        <taxon>Legionellales</taxon>
        <taxon>Legionellaceae</taxon>
        <taxon>Legionella</taxon>
    </lineage>
</organism>
<proteinExistence type="predicted"/>
<dbReference type="GO" id="GO:0016020">
    <property type="term" value="C:membrane"/>
    <property type="evidence" value="ECO:0007669"/>
    <property type="project" value="GOC"/>
</dbReference>